<name>A0ABR8U9D3_9BACL</name>
<gene>
    <name evidence="15" type="ORF">H9649_08655</name>
</gene>
<comment type="subcellular location">
    <subcellularLocation>
        <location evidence="1 13">Cytoplasm</location>
    </subcellularLocation>
</comment>
<evidence type="ECO:0000256" key="4">
    <source>
        <dbReference type="ARBA" id="ARBA00015492"/>
    </source>
</evidence>
<dbReference type="NCBIfam" id="TIGR00057">
    <property type="entry name" value="L-threonylcarbamoyladenylate synthase"/>
    <property type="match status" value="1"/>
</dbReference>
<dbReference type="Gene3D" id="3.90.870.10">
    <property type="entry name" value="DHBP synthase"/>
    <property type="match status" value="1"/>
</dbReference>
<feature type="domain" description="YrdC-like" evidence="14">
    <location>
        <begin position="20"/>
        <end position="207"/>
    </location>
</feature>
<dbReference type="EC" id="2.7.7.87" evidence="3 13"/>
<sequence length="346" mass="37054">MGVLFVETKIVSVDNHIDNLASYQQAVDILEKGGVVAFPTETVYGLGALATDERAVQQIFAAKGRPSDNPLIVHIGTKEEVENYAIDIPETAQLLMDECWPGPLTLVFHKRPGVIAENVTPGFQTVGIRMPDHPVALALLKQLGAPLAAPSANRSGKPSPTEAGHVYTDLQGRIPMIVDGGRTGVGVESTVLDMTTAPPTILRPGGLTREKIESIIGPVNAESNTPGGEAPRAPGMKYAHYAPESPLFVIELNKELIRNAVASLHTEGKKVAVICPDEFAHGEADWYFSFGTLHDKDAMAANLYHAIRKCDETDADVILATETDVHGVGAAVMNRLNKAADGKRFK</sequence>
<protein>
    <recommendedName>
        <fullName evidence="4 13">Threonylcarbamoyl-AMP synthase</fullName>
        <shortName evidence="13">TC-AMP synthase</shortName>
        <ecNumber evidence="3 13">2.7.7.87</ecNumber>
    </recommendedName>
    <alternativeName>
        <fullName evidence="11 13">L-threonylcarbamoyladenylate synthase</fullName>
    </alternativeName>
</protein>
<dbReference type="InterPro" id="IPR010923">
    <property type="entry name" value="T(6)A37_SUA5"/>
</dbReference>
<dbReference type="PROSITE" id="PS51163">
    <property type="entry name" value="YRDC"/>
    <property type="match status" value="1"/>
</dbReference>
<evidence type="ECO:0000256" key="12">
    <source>
        <dbReference type="ARBA" id="ARBA00048366"/>
    </source>
</evidence>
<keyword evidence="8 13" id="KW-0548">Nucleotidyltransferase</keyword>
<dbReference type="Proteomes" id="UP000626786">
    <property type="component" value="Unassembled WGS sequence"/>
</dbReference>
<evidence type="ECO:0000313" key="16">
    <source>
        <dbReference type="Proteomes" id="UP000626786"/>
    </source>
</evidence>
<comment type="caution">
    <text evidence="15">The sequence shown here is derived from an EMBL/GenBank/DDBJ whole genome shotgun (WGS) entry which is preliminary data.</text>
</comment>
<dbReference type="Pfam" id="PF03481">
    <property type="entry name" value="Sua5_C"/>
    <property type="match status" value="1"/>
</dbReference>
<dbReference type="InterPro" id="IPR017945">
    <property type="entry name" value="DHBP_synth_RibB-like_a/b_dom"/>
</dbReference>
<dbReference type="Gene3D" id="3.40.50.11030">
    <property type="entry name" value="Threonylcarbamoyl-AMP synthase, C-terminal domain"/>
    <property type="match status" value="1"/>
</dbReference>
<dbReference type="EMBL" id="JACSQN010000006">
    <property type="protein sequence ID" value="MBD7984648.1"/>
    <property type="molecule type" value="Genomic_DNA"/>
</dbReference>
<evidence type="ECO:0000256" key="1">
    <source>
        <dbReference type="ARBA" id="ARBA00004496"/>
    </source>
</evidence>
<dbReference type="PIRSF" id="PIRSF004930">
    <property type="entry name" value="Tln_factor_SUA5"/>
    <property type="match status" value="1"/>
</dbReference>
<comment type="catalytic activity">
    <reaction evidence="12 13">
        <text>L-threonine + hydrogencarbonate + ATP = L-threonylcarbamoyladenylate + diphosphate + H2O</text>
        <dbReference type="Rhea" id="RHEA:36407"/>
        <dbReference type="ChEBI" id="CHEBI:15377"/>
        <dbReference type="ChEBI" id="CHEBI:17544"/>
        <dbReference type="ChEBI" id="CHEBI:30616"/>
        <dbReference type="ChEBI" id="CHEBI:33019"/>
        <dbReference type="ChEBI" id="CHEBI:57926"/>
        <dbReference type="ChEBI" id="CHEBI:73682"/>
        <dbReference type="EC" id="2.7.7.87"/>
    </reaction>
</comment>
<evidence type="ECO:0000259" key="14">
    <source>
        <dbReference type="PROSITE" id="PS51163"/>
    </source>
</evidence>
<organism evidence="15 16">
    <name type="scientific">Sporosarcina quadrami</name>
    <dbReference type="NCBI Taxonomy" id="2762234"/>
    <lineage>
        <taxon>Bacteria</taxon>
        <taxon>Bacillati</taxon>
        <taxon>Bacillota</taxon>
        <taxon>Bacilli</taxon>
        <taxon>Bacillales</taxon>
        <taxon>Caryophanaceae</taxon>
        <taxon>Sporosarcina</taxon>
    </lineage>
</organism>
<reference evidence="15 16" key="1">
    <citation type="submission" date="2020-08" db="EMBL/GenBank/DDBJ databases">
        <title>A Genomic Blueprint of the Chicken Gut Microbiome.</title>
        <authorList>
            <person name="Gilroy R."/>
            <person name="Ravi A."/>
            <person name="Getino M."/>
            <person name="Pursley I."/>
            <person name="Horton D.L."/>
            <person name="Alikhan N.-F."/>
            <person name="Baker D."/>
            <person name="Gharbi K."/>
            <person name="Hall N."/>
            <person name="Watson M."/>
            <person name="Adriaenssens E.M."/>
            <person name="Foster-Nyarko E."/>
            <person name="Jarju S."/>
            <person name="Secka A."/>
            <person name="Antonio M."/>
            <person name="Oren A."/>
            <person name="Chaudhuri R."/>
            <person name="La Ragione R.M."/>
            <person name="Hildebrand F."/>
            <person name="Pallen M.J."/>
        </authorList>
    </citation>
    <scope>NUCLEOTIDE SEQUENCE [LARGE SCALE GENOMIC DNA]</scope>
    <source>
        <strain evidence="15 16">Sa2YVA2</strain>
    </source>
</reference>
<evidence type="ECO:0000256" key="10">
    <source>
        <dbReference type="ARBA" id="ARBA00022840"/>
    </source>
</evidence>
<dbReference type="InterPro" id="IPR050156">
    <property type="entry name" value="TC-AMP_synthase_SUA5"/>
</dbReference>
<evidence type="ECO:0000256" key="8">
    <source>
        <dbReference type="ARBA" id="ARBA00022695"/>
    </source>
</evidence>
<comment type="similarity">
    <text evidence="2 13">Belongs to the SUA5 family.</text>
</comment>
<keyword evidence="16" id="KW-1185">Reference proteome</keyword>
<keyword evidence="7 13" id="KW-0819">tRNA processing</keyword>
<dbReference type="PANTHER" id="PTHR17490">
    <property type="entry name" value="SUA5"/>
    <property type="match status" value="1"/>
</dbReference>
<evidence type="ECO:0000256" key="3">
    <source>
        <dbReference type="ARBA" id="ARBA00012584"/>
    </source>
</evidence>
<dbReference type="Pfam" id="PF01300">
    <property type="entry name" value="Sua5_yciO_yrdC"/>
    <property type="match status" value="1"/>
</dbReference>
<keyword evidence="10 13" id="KW-0067">ATP-binding</keyword>
<evidence type="ECO:0000256" key="13">
    <source>
        <dbReference type="PIRNR" id="PIRNR004930"/>
    </source>
</evidence>
<keyword evidence="5 13" id="KW-0963">Cytoplasm</keyword>
<keyword evidence="9 13" id="KW-0547">Nucleotide-binding</keyword>
<comment type="function">
    <text evidence="13">Required for the formation of a threonylcarbamoyl group on adenosine at position 37 (t(6)A37) in tRNAs that read codons beginning with adenine.</text>
</comment>
<dbReference type="SUPFAM" id="SSF55821">
    <property type="entry name" value="YrdC/RibB"/>
    <property type="match status" value="1"/>
</dbReference>
<evidence type="ECO:0000256" key="5">
    <source>
        <dbReference type="ARBA" id="ARBA00022490"/>
    </source>
</evidence>
<dbReference type="PANTHER" id="PTHR17490:SF16">
    <property type="entry name" value="THREONYLCARBAMOYL-AMP SYNTHASE"/>
    <property type="match status" value="1"/>
</dbReference>
<dbReference type="InterPro" id="IPR005145">
    <property type="entry name" value="Sua5_C"/>
</dbReference>
<accession>A0ABR8U9D3</accession>
<keyword evidence="6 13" id="KW-0808">Transferase</keyword>
<dbReference type="InterPro" id="IPR038385">
    <property type="entry name" value="Sua5/YwlC_C"/>
</dbReference>
<dbReference type="InterPro" id="IPR006070">
    <property type="entry name" value="Sua5-like_dom"/>
</dbReference>
<evidence type="ECO:0000256" key="2">
    <source>
        <dbReference type="ARBA" id="ARBA00007663"/>
    </source>
</evidence>
<evidence type="ECO:0000256" key="11">
    <source>
        <dbReference type="ARBA" id="ARBA00029774"/>
    </source>
</evidence>
<evidence type="ECO:0000256" key="6">
    <source>
        <dbReference type="ARBA" id="ARBA00022679"/>
    </source>
</evidence>
<evidence type="ECO:0000256" key="9">
    <source>
        <dbReference type="ARBA" id="ARBA00022741"/>
    </source>
</evidence>
<proteinExistence type="inferred from homology"/>
<evidence type="ECO:0000313" key="15">
    <source>
        <dbReference type="EMBL" id="MBD7984648.1"/>
    </source>
</evidence>
<evidence type="ECO:0000256" key="7">
    <source>
        <dbReference type="ARBA" id="ARBA00022694"/>
    </source>
</evidence>